<dbReference type="EMBL" id="JAOPHQ010003429">
    <property type="protein sequence ID" value="KAK0143192.1"/>
    <property type="molecule type" value="Genomic_DNA"/>
</dbReference>
<gene>
    <name evidence="2" type="ORF">N1851_018684</name>
</gene>
<keyword evidence="1" id="KW-0175">Coiled coil</keyword>
<evidence type="ECO:0000313" key="3">
    <source>
        <dbReference type="Proteomes" id="UP001174136"/>
    </source>
</evidence>
<organism evidence="2 3">
    <name type="scientific">Merluccius polli</name>
    <name type="common">Benguela hake</name>
    <name type="synonym">Merluccius cadenati</name>
    <dbReference type="NCBI Taxonomy" id="89951"/>
    <lineage>
        <taxon>Eukaryota</taxon>
        <taxon>Metazoa</taxon>
        <taxon>Chordata</taxon>
        <taxon>Craniata</taxon>
        <taxon>Vertebrata</taxon>
        <taxon>Euteleostomi</taxon>
        <taxon>Actinopterygii</taxon>
        <taxon>Neopterygii</taxon>
        <taxon>Teleostei</taxon>
        <taxon>Neoteleostei</taxon>
        <taxon>Acanthomorphata</taxon>
        <taxon>Zeiogadaria</taxon>
        <taxon>Gadariae</taxon>
        <taxon>Gadiformes</taxon>
        <taxon>Gadoidei</taxon>
        <taxon>Merlucciidae</taxon>
        <taxon>Merluccius</taxon>
    </lineage>
</organism>
<accession>A0AA47MNE8</accession>
<name>A0AA47MNE8_MERPO</name>
<comment type="caution">
    <text evidence="2">The sequence shown here is derived from an EMBL/GenBank/DDBJ whole genome shotgun (WGS) entry which is preliminary data.</text>
</comment>
<evidence type="ECO:0000256" key="1">
    <source>
        <dbReference type="SAM" id="Coils"/>
    </source>
</evidence>
<keyword evidence="3" id="KW-1185">Reference proteome</keyword>
<dbReference type="AlphaFoldDB" id="A0AA47MNE8"/>
<feature type="coiled-coil region" evidence="1">
    <location>
        <begin position="12"/>
        <end position="39"/>
    </location>
</feature>
<reference evidence="2" key="1">
    <citation type="journal article" date="2023" name="Front. Mar. Sci.">
        <title>A new Merluccius polli reference genome to investigate the effects of global change in West African waters.</title>
        <authorList>
            <person name="Mateo J.L."/>
            <person name="Blanco-Fernandez C."/>
            <person name="Garcia-Vazquez E."/>
            <person name="Machado-Schiaffino G."/>
        </authorList>
    </citation>
    <scope>NUCLEOTIDE SEQUENCE</scope>
    <source>
        <strain evidence="2">C29</strain>
        <tissue evidence="2">Fin</tissue>
    </source>
</reference>
<evidence type="ECO:0000313" key="2">
    <source>
        <dbReference type="EMBL" id="KAK0143192.1"/>
    </source>
</evidence>
<proteinExistence type="predicted"/>
<sequence length="132" mass="15553">MEDIITDGAPVEGEKQGELLELEKRKKEAKNARKNKCAALTRKLNRITELMTDTVNLHKVKENVQKYNDMFEEFNDLHKQYQQFLSQEECTADTDQWYEPKLININEFKSKAEQWIQSCPVQQHLSSQSEFT</sequence>
<dbReference type="Proteomes" id="UP001174136">
    <property type="component" value="Unassembled WGS sequence"/>
</dbReference>
<protein>
    <submittedName>
        <fullName evidence="2">Uncharacterized protein</fullName>
    </submittedName>
</protein>